<dbReference type="EMBL" id="JADOES010000046">
    <property type="protein sequence ID" value="MBT9317435.1"/>
    <property type="molecule type" value="Genomic_DNA"/>
</dbReference>
<organism evidence="1 2">
    <name type="scientific">Leptothoe spongobia TAU-MAC 1115</name>
    <dbReference type="NCBI Taxonomy" id="1967444"/>
    <lineage>
        <taxon>Bacteria</taxon>
        <taxon>Bacillati</taxon>
        <taxon>Cyanobacteriota</taxon>
        <taxon>Cyanophyceae</taxon>
        <taxon>Nodosilineales</taxon>
        <taxon>Cymatolegaceae</taxon>
        <taxon>Leptothoe</taxon>
        <taxon>Leptothoe spongobia</taxon>
    </lineage>
</organism>
<sequence>MNLTSLNSNVESNDVFGTSGNDFLQGTSGSDRINYCRRYGSVYFH</sequence>
<reference evidence="1" key="2">
    <citation type="journal article" date="2021" name="Mar. Drugs">
        <title>Genome Reduction and Secondary Metabolism of the Marine Sponge-Associated Cyanobacterium Leptothoe.</title>
        <authorList>
            <person name="Konstantinou D."/>
            <person name="Popin R.V."/>
            <person name="Fewer D.P."/>
            <person name="Sivonen K."/>
            <person name="Gkelis S."/>
        </authorList>
    </citation>
    <scope>NUCLEOTIDE SEQUENCE</scope>
    <source>
        <strain evidence="1">TAU-MAC 1115</strain>
    </source>
</reference>
<dbReference type="GO" id="GO:0005509">
    <property type="term" value="F:calcium ion binding"/>
    <property type="evidence" value="ECO:0007669"/>
    <property type="project" value="InterPro"/>
</dbReference>
<dbReference type="Pfam" id="PF00353">
    <property type="entry name" value="HemolysinCabind"/>
    <property type="match status" value="1"/>
</dbReference>
<accession>A0A947DI46</accession>
<dbReference type="Proteomes" id="UP000717364">
    <property type="component" value="Unassembled WGS sequence"/>
</dbReference>
<dbReference type="AlphaFoldDB" id="A0A947DI46"/>
<reference evidence="1" key="1">
    <citation type="submission" date="2020-11" db="EMBL/GenBank/DDBJ databases">
        <authorList>
            <person name="Konstantinou D."/>
            <person name="Gkelis S."/>
            <person name="Popin R."/>
            <person name="Fewer D."/>
            <person name="Sivonen K."/>
        </authorList>
    </citation>
    <scope>NUCLEOTIDE SEQUENCE</scope>
    <source>
        <strain evidence="1">TAU-MAC 1115</strain>
    </source>
</reference>
<gene>
    <name evidence="1" type="ORF">IXB50_18590</name>
</gene>
<evidence type="ECO:0000313" key="2">
    <source>
        <dbReference type="Proteomes" id="UP000717364"/>
    </source>
</evidence>
<protein>
    <submittedName>
        <fullName evidence="1">Uncharacterized protein</fullName>
    </submittedName>
</protein>
<evidence type="ECO:0000313" key="1">
    <source>
        <dbReference type="EMBL" id="MBT9317435.1"/>
    </source>
</evidence>
<keyword evidence="2" id="KW-1185">Reference proteome</keyword>
<name>A0A947DI46_9CYAN</name>
<dbReference type="InterPro" id="IPR001343">
    <property type="entry name" value="Hemolysn_Ca-bd"/>
</dbReference>
<proteinExistence type="predicted"/>
<comment type="caution">
    <text evidence="1">The sequence shown here is derived from an EMBL/GenBank/DDBJ whole genome shotgun (WGS) entry which is preliminary data.</text>
</comment>